<evidence type="ECO:0000313" key="2">
    <source>
        <dbReference type="Proteomes" id="UP000634136"/>
    </source>
</evidence>
<keyword evidence="2" id="KW-1185">Reference proteome</keyword>
<evidence type="ECO:0000313" key="1">
    <source>
        <dbReference type="EMBL" id="KAF7837121.1"/>
    </source>
</evidence>
<gene>
    <name evidence="1" type="ORF">G2W53_005603</name>
</gene>
<protein>
    <submittedName>
        <fullName evidence="1">Uncharacterized protein</fullName>
    </submittedName>
</protein>
<dbReference type="AlphaFoldDB" id="A0A835CCZ9"/>
<reference evidence="1" key="1">
    <citation type="submission" date="2020-09" db="EMBL/GenBank/DDBJ databases">
        <title>Genome-Enabled Discovery of Anthraquinone Biosynthesis in Senna tora.</title>
        <authorList>
            <person name="Kang S.-H."/>
            <person name="Pandey R.P."/>
            <person name="Lee C.-M."/>
            <person name="Sim J.-S."/>
            <person name="Jeong J.-T."/>
            <person name="Choi B.-S."/>
            <person name="Jung M."/>
            <person name="Ginzburg D."/>
            <person name="Zhao K."/>
            <person name="Won S.Y."/>
            <person name="Oh T.-J."/>
            <person name="Yu Y."/>
            <person name="Kim N.-H."/>
            <person name="Lee O.R."/>
            <person name="Lee T.-H."/>
            <person name="Bashyal P."/>
            <person name="Kim T.-S."/>
            <person name="Lee W.-H."/>
            <person name="Kawkins C."/>
            <person name="Kim C.-K."/>
            <person name="Kim J.S."/>
            <person name="Ahn B.O."/>
            <person name="Rhee S.Y."/>
            <person name="Sohng J.K."/>
        </authorList>
    </citation>
    <scope>NUCLEOTIDE SEQUENCE</scope>
    <source>
        <tissue evidence="1">Leaf</tissue>
    </source>
</reference>
<organism evidence="1 2">
    <name type="scientific">Senna tora</name>
    <dbReference type="NCBI Taxonomy" id="362788"/>
    <lineage>
        <taxon>Eukaryota</taxon>
        <taxon>Viridiplantae</taxon>
        <taxon>Streptophyta</taxon>
        <taxon>Embryophyta</taxon>
        <taxon>Tracheophyta</taxon>
        <taxon>Spermatophyta</taxon>
        <taxon>Magnoliopsida</taxon>
        <taxon>eudicotyledons</taxon>
        <taxon>Gunneridae</taxon>
        <taxon>Pentapetalae</taxon>
        <taxon>rosids</taxon>
        <taxon>fabids</taxon>
        <taxon>Fabales</taxon>
        <taxon>Fabaceae</taxon>
        <taxon>Caesalpinioideae</taxon>
        <taxon>Cassia clade</taxon>
        <taxon>Senna</taxon>
    </lineage>
</organism>
<dbReference type="Proteomes" id="UP000634136">
    <property type="component" value="Unassembled WGS sequence"/>
</dbReference>
<proteinExistence type="predicted"/>
<name>A0A835CCZ9_9FABA</name>
<dbReference type="EMBL" id="JAAIUW010000003">
    <property type="protein sequence ID" value="KAF7837121.1"/>
    <property type="molecule type" value="Genomic_DNA"/>
</dbReference>
<sequence length="25" mass="2720">MVLLNGGGKNMEKEAPTFIVGFHVM</sequence>
<comment type="caution">
    <text evidence="1">The sequence shown here is derived from an EMBL/GenBank/DDBJ whole genome shotgun (WGS) entry which is preliminary data.</text>
</comment>
<accession>A0A835CCZ9</accession>